<dbReference type="Pfam" id="PF01636">
    <property type="entry name" value="APH"/>
    <property type="match status" value="1"/>
</dbReference>
<reference evidence="2" key="1">
    <citation type="submission" date="2022-10" db="EMBL/GenBank/DDBJ databases">
        <title>Determination and structural analysis of whole genome sequence of Sarocladium strictum F4-1.</title>
        <authorList>
            <person name="Hu L."/>
            <person name="Jiang Y."/>
        </authorList>
    </citation>
    <scope>NUCLEOTIDE SEQUENCE</scope>
    <source>
        <strain evidence="2">F4-1</strain>
    </source>
</reference>
<sequence length="520" mass="57861">MASTLAFDPQGDCSFSPKNGCSFNPKQDCSFDPKTDCSFDPKQDCSFDPKQDCSFNPKQDCSFDPKQDCSFDPKQDCSFQPGNDCSFVSKTDCSFPNSAGNVNHKGYNRRIATVANIIESQGLRARSISTILYDEESYFPQNSFLFKVDLDGSMSRPVFTGSQHGTVRAPNDLSTVTVQLSNPKALGINNTNRVENHVASRFLIRQAMLELGGPCFVPATFAWKAIDQEQDWGWLICEYIDGVPLREVFPALQPSEQELVLEDVATVLRAIQTAKLPEDLVFTGLTFDQNGHIISGHAPSRQDEPAATIKEAKNRLIAESMKKANESPIVQGWRKGGICDRVHAFLHDGGLHKLLDQADAHGKILVYAELIMETMLFNAKTKRLSAVVDFDMIHISNPLAQFIDALFNLGGNLTYQEPTTCEAILSGSFDKAPEALSNEAQKQWDTAMMFDRAMRAKGCLRPCEIKGAKEMLDLNRFIDLVCPFQLTDEGELTRLSEEKKSTILAQKEAGLTQWLYEHGY</sequence>
<dbReference type="Proteomes" id="UP001175261">
    <property type="component" value="Unassembled WGS sequence"/>
</dbReference>
<dbReference type="EMBL" id="JAPDFR010000002">
    <property type="protein sequence ID" value="KAK0388891.1"/>
    <property type="molecule type" value="Genomic_DNA"/>
</dbReference>
<dbReference type="InterPro" id="IPR051678">
    <property type="entry name" value="AGP_Transferase"/>
</dbReference>
<protein>
    <recommendedName>
        <fullName evidence="1">Aminoglycoside phosphotransferase domain-containing protein</fullName>
    </recommendedName>
</protein>
<dbReference type="InterPro" id="IPR002575">
    <property type="entry name" value="Aminoglycoside_PTrfase"/>
</dbReference>
<dbReference type="SUPFAM" id="SSF56112">
    <property type="entry name" value="Protein kinase-like (PK-like)"/>
    <property type="match status" value="1"/>
</dbReference>
<keyword evidence="3" id="KW-1185">Reference proteome</keyword>
<evidence type="ECO:0000313" key="2">
    <source>
        <dbReference type="EMBL" id="KAK0388891.1"/>
    </source>
</evidence>
<comment type="caution">
    <text evidence="2">The sequence shown here is derived from an EMBL/GenBank/DDBJ whole genome shotgun (WGS) entry which is preliminary data.</text>
</comment>
<dbReference type="InterPro" id="IPR011009">
    <property type="entry name" value="Kinase-like_dom_sf"/>
</dbReference>
<dbReference type="AlphaFoldDB" id="A0AA39L8V7"/>
<gene>
    <name evidence="2" type="ORF">NLU13_2468</name>
</gene>
<accession>A0AA39L8V7</accession>
<evidence type="ECO:0000259" key="1">
    <source>
        <dbReference type="Pfam" id="PF01636"/>
    </source>
</evidence>
<evidence type="ECO:0000313" key="3">
    <source>
        <dbReference type="Proteomes" id="UP001175261"/>
    </source>
</evidence>
<feature type="domain" description="Aminoglycoside phosphotransferase" evidence="1">
    <location>
        <begin position="216"/>
        <end position="408"/>
    </location>
</feature>
<organism evidence="2 3">
    <name type="scientific">Sarocladium strictum</name>
    <name type="common">Black bundle disease fungus</name>
    <name type="synonym">Acremonium strictum</name>
    <dbReference type="NCBI Taxonomy" id="5046"/>
    <lineage>
        <taxon>Eukaryota</taxon>
        <taxon>Fungi</taxon>
        <taxon>Dikarya</taxon>
        <taxon>Ascomycota</taxon>
        <taxon>Pezizomycotina</taxon>
        <taxon>Sordariomycetes</taxon>
        <taxon>Hypocreomycetidae</taxon>
        <taxon>Hypocreales</taxon>
        <taxon>Sarocladiaceae</taxon>
        <taxon>Sarocladium</taxon>
    </lineage>
</organism>
<proteinExistence type="predicted"/>
<name>A0AA39L8V7_SARSR</name>
<dbReference type="PANTHER" id="PTHR21310">
    <property type="entry name" value="AMINOGLYCOSIDE PHOSPHOTRANSFERASE-RELATED-RELATED"/>
    <property type="match status" value="1"/>
</dbReference>